<proteinExistence type="predicted"/>
<organism evidence="2 3">
    <name type="scientific">Dactylosporangium fulvum</name>
    <dbReference type="NCBI Taxonomy" id="53359"/>
    <lineage>
        <taxon>Bacteria</taxon>
        <taxon>Bacillati</taxon>
        <taxon>Actinomycetota</taxon>
        <taxon>Actinomycetes</taxon>
        <taxon>Micromonosporales</taxon>
        <taxon>Micromonosporaceae</taxon>
        <taxon>Dactylosporangium</taxon>
    </lineage>
</organism>
<feature type="transmembrane region" description="Helical" evidence="1">
    <location>
        <begin position="12"/>
        <end position="32"/>
    </location>
</feature>
<gene>
    <name evidence="2" type="ORF">Dfulv_30230</name>
</gene>
<evidence type="ECO:0000256" key="1">
    <source>
        <dbReference type="SAM" id="Phobius"/>
    </source>
</evidence>
<dbReference type="Proteomes" id="UP001059617">
    <property type="component" value="Chromosome"/>
</dbReference>
<sequence>MMTNDVVATDVLMRAVVFLVALAAMLVGHALGDHVAQTDRQATLKSTPGRAGWRALSGHLLSYHLTVIGVLLLTAAALRLPLSPPGVAAGLVFSVVTHGLLDRRWPVRAVLRATGSPEFAETTSPICGMYVADQALHKGALLISALLVAGL</sequence>
<evidence type="ECO:0000313" key="2">
    <source>
        <dbReference type="EMBL" id="UWP79433.1"/>
    </source>
</evidence>
<keyword evidence="1" id="KW-0812">Transmembrane</keyword>
<protein>
    <submittedName>
        <fullName evidence="2">DUF3307 domain-containing protein</fullName>
    </submittedName>
</protein>
<keyword evidence="1" id="KW-0472">Membrane</keyword>
<reference evidence="2" key="2">
    <citation type="submission" date="2022-09" db="EMBL/GenBank/DDBJ databases">
        <title>Biosynthetic gene clusters of Dactylosporangioum fulvum.</title>
        <authorList>
            <person name="Caradec T."/>
        </authorList>
    </citation>
    <scope>NUCLEOTIDE SEQUENCE</scope>
    <source>
        <strain evidence="2">NRRL B-16292</strain>
    </source>
</reference>
<feature type="transmembrane region" description="Helical" evidence="1">
    <location>
        <begin position="53"/>
        <end position="76"/>
    </location>
</feature>
<keyword evidence="3" id="KW-1185">Reference proteome</keyword>
<evidence type="ECO:0000313" key="3">
    <source>
        <dbReference type="Proteomes" id="UP001059617"/>
    </source>
</evidence>
<dbReference type="InterPro" id="IPR021737">
    <property type="entry name" value="Phage_phiKZ_Orf197"/>
</dbReference>
<accession>A0ABY5VP25</accession>
<dbReference type="Pfam" id="PF11750">
    <property type="entry name" value="DUF3307"/>
    <property type="match status" value="1"/>
</dbReference>
<name>A0ABY5VP25_9ACTN</name>
<reference evidence="2" key="1">
    <citation type="submission" date="2021-04" db="EMBL/GenBank/DDBJ databases">
        <authorList>
            <person name="Hartkoorn R.C."/>
            <person name="Beaudoing E."/>
            <person name="Hot D."/>
        </authorList>
    </citation>
    <scope>NUCLEOTIDE SEQUENCE</scope>
    <source>
        <strain evidence="2">NRRL B-16292</strain>
    </source>
</reference>
<dbReference type="EMBL" id="CP073720">
    <property type="protein sequence ID" value="UWP79433.1"/>
    <property type="molecule type" value="Genomic_DNA"/>
</dbReference>
<keyword evidence="1" id="KW-1133">Transmembrane helix</keyword>
<dbReference type="RefSeq" id="WP_259857165.1">
    <property type="nucleotide sequence ID" value="NZ_BAAAST010000084.1"/>
</dbReference>